<accession>A0AAV5T611</accession>
<keyword evidence="3" id="KW-1185">Reference proteome</keyword>
<dbReference type="Proteomes" id="UP001432027">
    <property type="component" value="Unassembled WGS sequence"/>
</dbReference>
<evidence type="ECO:0000259" key="1">
    <source>
        <dbReference type="Pfam" id="PF00917"/>
    </source>
</evidence>
<dbReference type="InterPro" id="IPR002083">
    <property type="entry name" value="MATH/TRAF_dom"/>
</dbReference>
<comment type="caution">
    <text evidence="2">The sequence shown here is derived from an EMBL/GenBank/DDBJ whole genome shotgun (WGS) entry which is preliminary data.</text>
</comment>
<dbReference type="AlphaFoldDB" id="A0AAV5T611"/>
<name>A0AAV5T611_9BILA</name>
<reference evidence="2" key="1">
    <citation type="submission" date="2023-10" db="EMBL/GenBank/DDBJ databases">
        <title>Genome assembly of Pristionchus species.</title>
        <authorList>
            <person name="Yoshida K."/>
            <person name="Sommer R.J."/>
        </authorList>
    </citation>
    <scope>NUCLEOTIDE SEQUENCE</scope>
    <source>
        <strain evidence="2">RS0144</strain>
    </source>
</reference>
<organism evidence="2 3">
    <name type="scientific">Pristionchus entomophagus</name>
    <dbReference type="NCBI Taxonomy" id="358040"/>
    <lineage>
        <taxon>Eukaryota</taxon>
        <taxon>Metazoa</taxon>
        <taxon>Ecdysozoa</taxon>
        <taxon>Nematoda</taxon>
        <taxon>Chromadorea</taxon>
        <taxon>Rhabditida</taxon>
        <taxon>Rhabditina</taxon>
        <taxon>Diplogasteromorpha</taxon>
        <taxon>Diplogasteroidea</taxon>
        <taxon>Neodiplogasteridae</taxon>
        <taxon>Pristionchus</taxon>
    </lineage>
</organism>
<feature type="non-terminal residue" evidence="2">
    <location>
        <position position="98"/>
    </location>
</feature>
<evidence type="ECO:0000313" key="2">
    <source>
        <dbReference type="EMBL" id="GMS91017.1"/>
    </source>
</evidence>
<dbReference type="Pfam" id="PF00917">
    <property type="entry name" value="MATH"/>
    <property type="match status" value="1"/>
</dbReference>
<dbReference type="EMBL" id="BTSX01000003">
    <property type="protein sequence ID" value="GMS91017.1"/>
    <property type="molecule type" value="Genomic_DNA"/>
</dbReference>
<sequence>MTDPPVKRSKSPLTITMLPDFSQIERDGQISPVHRSYGLAWRLQVSPLSRHPAHYGAVLHCDSEGSELWRADAKITLSTKQRSCMYDPSKSPSGQVSK</sequence>
<proteinExistence type="predicted"/>
<protein>
    <recommendedName>
        <fullName evidence="1">MATH domain-containing protein</fullName>
    </recommendedName>
</protein>
<gene>
    <name evidence="2" type="ORF">PENTCL1PPCAC_13192</name>
</gene>
<evidence type="ECO:0000313" key="3">
    <source>
        <dbReference type="Proteomes" id="UP001432027"/>
    </source>
</evidence>
<feature type="domain" description="MATH" evidence="1">
    <location>
        <begin position="19"/>
        <end position="83"/>
    </location>
</feature>